<keyword evidence="4" id="KW-0677">Repeat</keyword>
<evidence type="ECO:0000256" key="5">
    <source>
        <dbReference type="ARBA" id="ARBA00022741"/>
    </source>
</evidence>
<comment type="subcellular location">
    <subcellularLocation>
        <location evidence="1">Cell membrane</location>
        <topology evidence="1">Peripheral membrane protein</topology>
    </subcellularLocation>
</comment>
<evidence type="ECO:0000313" key="11">
    <source>
        <dbReference type="Proteomes" id="UP001156102"/>
    </source>
</evidence>
<dbReference type="Pfam" id="PF00005">
    <property type="entry name" value="ABC_tran"/>
    <property type="match status" value="2"/>
</dbReference>
<feature type="domain" description="ABC transporter" evidence="9">
    <location>
        <begin position="7"/>
        <end position="244"/>
    </location>
</feature>
<dbReference type="Proteomes" id="UP001156102">
    <property type="component" value="Unassembled WGS sequence"/>
</dbReference>
<feature type="domain" description="ABC transporter" evidence="9">
    <location>
        <begin position="258"/>
        <end position="499"/>
    </location>
</feature>
<reference evidence="10" key="1">
    <citation type="submission" date="2022-07" db="EMBL/GenBank/DDBJ databases">
        <authorList>
            <person name="Li W.-J."/>
            <person name="Deng Q.-Q."/>
        </authorList>
    </citation>
    <scope>NUCLEOTIDE SEQUENCE</scope>
    <source>
        <strain evidence="10">SYSU M60031</strain>
    </source>
</reference>
<evidence type="ECO:0000256" key="8">
    <source>
        <dbReference type="ARBA" id="ARBA00023136"/>
    </source>
</evidence>
<dbReference type="GO" id="GO:0005886">
    <property type="term" value="C:plasma membrane"/>
    <property type="evidence" value="ECO:0007669"/>
    <property type="project" value="UniProtKB-SubCell"/>
</dbReference>
<protein>
    <submittedName>
        <fullName evidence="10">Sugar ABC transporter ATP-binding protein</fullName>
    </submittedName>
</protein>
<proteinExistence type="predicted"/>
<dbReference type="AlphaFoldDB" id="A0AA41XD31"/>
<keyword evidence="6 10" id="KW-0067">ATP-binding</keyword>
<evidence type="ECO:0000313" key="10">
    <source>
        <dbReference type="EMBL" id="MCP8970658.1"/>
    </source>
</evidence>
<dbReference type="InterPro" id="IPR050107">
    <property type="entry name" value="ABC_carbohydrate_import_ATPase"/>
</dbReference>
<dbReference type="EMBL" id="JANCLT010000013">
    <property type="protein sequence ID" value="MCP8970658.1"/>
    <property type="molecule type" value="Genomic_DNA"/>
</dbReference>
<evidence type="ECO:0000256" key="4">
    <source>
        <dbReference type="ARBA" id="ARBA00022737"/>
    </source>
</evidence>
<comment type="caution">
    <text evidence="10">The sequence shown here is derived from an EMBL/GenBank/DDBJ whole genome shotgun (WGS) entry which is preliminary data.</text>
</comment>
<dbReference type="SMART" id="SM00382">
    <property type="entry name" value="AAA"/>
    <property type="match status" value="2"/>
</dbReference>
<sequence>MAEENVLELENIEKSFNGIPVLKKAHFSLRKGEVHALMGGNGAGKSTLMKILTGVYTKDGGTIKVDGKPVEFQRPQDADRQRISIIFQEFSLVPTLSVAENIFLNREPKAFGPVFINNKESIRRAKEILADLEVDIDPTAKVETLSVGYWQMIEIAKALSKDARILVMDEPTASLSESETRSLFKLVERLKNNGISIIYISHRMEEIFAICDRVTVLKDGKTVLTEACKDVSMEQLVECMLGADIGKSFAWQERHYKLPEEPLLKVQNLSFGSRLKNINFEVYPGEIVGLAGLMGSGRTEAAEVIFGIRKHQGGEVFVNGKKIKNVKDAISQGVALVPENRRRQGLVLDHSVRDNMMMTNLAAFTKRLFINDAAGTSMVNKFVAQLDIKTDGPGKIVKLLSGGNQQKIVLAKWLARNPSLLILDEPTIGVDIGAKSEIIENIRALADQGIAVLVISSELPELLAISDRLLVLHDGKITKQIQRCDIESEEVLHHAIQGY</sequence>
<name>A0AA41XD31_9BACI</name>
<dbReference type="InterPro" id="IPR003439">
    <property type="entry name" value="ABC_transporter-like_ATP-bd"/>
</dbReference>
<dbReference type="PROSITE" id="PS00211">
    <property type="entry name" value="ABC_TRANSPORTER_1"/>
    <property type="match status" value="1"/>
</dbReference>
<dbReference type="InterPro" id="IPR017871">
    <property type="entry name" value="ABC_transporter-like_CS"/>
</dbReference>
<dbReference type="InterPro" id="IPR003593">
    <property type="entry name" value="AAA+_ATPase"/>
</dbReference>
<gene>
    <name evidence="10" type="ORF">NK662_19255</name>
</gene>
<dbReference type="Gene3D" id="3.40.50.300">
    <property type="entry name" value="P-loop containing nucleotide triphosphate hydrolases"/>
    <property type="match status" value="2"/>
</dbReference>
<evidence type="ECO:0000256" key="3">
    <source>
        <dbReference type="ARBA" id="ARBA00022475"/>
    </source>
</evidence>
<keyword evidence="5" id="KW-0547">Nucleotide-binding</keyword>
<accession>A0AA41XD31</accession>
<evidence type="ECO:0000256" key="2">
    <source>
        <dbReference type="ARBA" id="ARBA00022448"/>
    </source>
</evidence>
<dbReference type="CDD" id="cd03216">
    <property type="entry name" value="ABC_Carb_Monos_I"/>
    <property type="match status" value="1"/>
</dbReference>
<dbReference type="GO" id="GO:0005524">
    <property type="term" value="F:ATP binding"/>
    <property type="evidence" value="ECO:0007669"/>
    <property type="project" value="UniProtKB-KW"/>
</dbReference>
<dbReference type="PANTHER" id="PTHR43790">
    <property type="entry name" value="CARBOHYDRATE TRANSPORT ATP-BINDING PROTEIN MG119-RELATED"/>
    <property type="match status" value="1"/>
</dbReference>
<dbReference type="CDD" id="cd03215">
    <property type="entry name" value="ABC_Carb_Monos_II"/>
    <property type="match status" value="1"/>
</dbReference>
<keyword evidence="3" id="KW-1003">Cell membrane</keyword>
<evidence type="ECO:0000256" key="6">
    <source>
        <dbReference type="ARBA" id="ARBA00022840"/>
    </source>
</evidence>
<dbReference type="GO" id="GO:0016887">
    <property type="term" value="F:ATP hydrolysis activity"/>
    <property type="evidence" value="ECO:0007669"/>
    <property type="project" value="InterPro"/>
</dbReference>
<keyword evidence="11" id="KW-1185">Reference proteome</keyword>
<dbReference type="RefSeq" id="WP_254760582.1">
    <property type="nucleotide sequence ID" value="NZ_JANCLT010000013.1"/>
</dbReference>
<dbReference type="PANTHER" id="PTHR43790:SF9">
    <property type="entry name" value="GALACTOFURANOSE TRANSPORTER ATP-BINDING PROTEIN YTFR"/>
    <property type="match status" value="1"/>
</dbReference>
<keyword evidence="8" id="KW-0472">Membrane</keyword>
<dbReference type="InterPro" id="IPR027417">
    <property type="entry name" value="P-loop_NTPase"/>
</dbReference>
<evidence type="ECO:0000259" key="9">
    <source>
        <dbReference type="PROSITE" id="PS50893"/>
    </source>
</evidence>
<dbReference type="PROSITE" id="PS50893">
    <property type="entry name" value="ABC_TRANSPORTER_2"/>
    <property type="match status" value="2"/>
</dbReference>
<keyword evidence="2" id="KW-0813">Transport</keyword>
<evidence type="ECO:0000256" key="7">
    <source>
        <dbReference type="ARBA" id="ARBA00022967"/>
    </source>
</evidence>
<keyword evidence="7" id="KW-1278">Translocase</keyword>
<evidence type="ECO:0000256" key="1">
    <source>
        <dbReference type="ARBA" id="ARBA00004202"/>
    </source>
</evidence>
<dbReference type="FunFam" id="3.40.50.300:FF:000127">
    <property type="entry name" value="Ribose import ATP-binding protein RbsA"/>
    <property type="match status" value="1"/>
</dbReference>
<dbReference type="SUPFAM" id="SSF52540">
    <property type="entry name" value="P-loop containing nucleoside triphosphate hydrolases"/>
    <property type="match status" value="2"/>
</dbReference>
<organism evidence="10 11">
    <name type="scientific">Ectobacillus ponti</name>
    <dbReference type="NCBI Taxonomy" id="2961894"/>
    <lineage>
        <taxon>Bacteria</taxon>
        <taxon>Bacillati</taxon>
        <taxon>Bacillota</taxon>
        <taxon>Bacilli</taxon>
        <taxon>Bacillales</taxon>
        <taxon>Bacillaceae</taxon>
        <taxon>Ectobacillus</taxon>
    </lineage>
</organism>